<evidence type="ECO:0000256" key="1">
    <source>
        <dbReference type="SAM" id="MobiDB-lite"/>
    </source>
</evidence>
<evidence type="ECO:0000256" key="2">
    <source>
        <dbReference type="SAM" id="SignalP"/>
    </source>
</evidence>
<dbReference type="OrthoDB" id="2153847at2759"/>
<dbReference type="AlphaFoldDB" id="A0A1U7LST1"/>
<reference evidence="3 4" key="1">
    <citation type="submission" date="2016-04" db="EMBL/GenBank/DDBJ databases">
        <title>Evolutionary innovation and constraint leading to complex multicellularity in the Ascomycota.</title>
        <authorList>
            <person name="Cisse O."/>
            <person name="Nguyen A."/>
            <person name="Hewitt D.A."/>
            <person name="Jedd G."/>
            <person name="Stajich J.E."/>
        </authorList>
    </citation>
    <scope>NUCLEOTIDE SEQUENCE [LARGE SCALE GENOMIC DNA]</scope>
    <source>
        <strain evidence="3 4">DAH-3</strain>
    </source>
</reference>
<keyword evidence="4" id="KW-1185">Reference proteome</keyword>
<gene>
    <name evidence="3" type="ORF">NEOLI_003066</name>
</gene>
<feature type="compositionally biased region" description="Polar residues" evidence="1">
    <location>
        <begin position="274"/>
        <end position="305"/>
    </location>
</feature>
<feature type="signal peptide" evidence="2">
    <location>
        <begin position="1"/>
        <end position="18"/>
    </location>
</feature>
<accession>A0A1U7LST1</accession>
<sequence length="305" mass="32487">MKSVFSLIVFSLVPLAFGRPLLRKRELPQEHSHEKYLRVTQTCLQQDNPLKIVDPVFGLIGNNAAAAGAGLLEKTPEKLNCLQMIIADQAFTNCQKIKDIEGMAAALVYQALERNTGIAGLSSIVCTAVKPLNSQIESIPRHQDPSSSEASKVNRESELALAKQLYLIGADPYLALESATFAPLAQGQDRNNEAANSCDDKNDTIGCGYTNKLLRSAITSQDIDDLTRRLKGNPTAASGNSVPPSIGTGVCKKKTTKSGGPSGEGTGKTRIPGSGTTDPSSDCETGTALEQAQKRAVNTRSRFGL</sequence>
<proteinExistence type="predicted"/>
<dbReference type="EMBL" id="LXFE01000326">
    <property type="protein sequence ID" value="OLL25730.1"/>
    <property type="molecule type" value="Genomic_DNA"/>
</dbReference>
<comment type="caution">
    <text evidence="3">The sequence shown here is derived from an EMBL/GenBank/DDBJ whole genome shotgun (WGS) entry which is preliminary data.</text>
</comment>
<protein>
    <submittedName>
        <fullName evidence="3">Uncharacterized protein</fullName>
    </submittedName>
</protein>
<dbReference type="Proteomes" id="UP000186594">
    <property type="component" value="Unassembled WGS sequence"/>
</dbReference>
<evidence type="ECO:0000313" key="4">
    <source>
        <dbReference type="Proteomes" id="UP000186594"/>
    </source>
</evidence>
<feature type="region of interest" description="Disordered" evidence="1">
    <location>
        <begin position="230"/>
        <end position="305"/>
    </location>
</feature>
<organism evidence="3 4">
    <name type="scientific">Neolecta irregularis (strain DAH-3)</name>
    <dbReference type="NCBI Taxonomy" id="1198029"/>
    <lineage>
        <taxon>Eukaryota</taxon>
        <taxon>Fungi</taxon>
        <taxon>Dikarya</taxon>
        <taxon>Ascomycota</taxon>
        <taxon>Taphrinomycotina</taxon>
        <taxon>Neolectales</taxon>
        <taxon>Neolectaceae</taxon>
        <taxon>Neolecta</taxon>
    </lineage>
</organism>
<feature type="chain" id="PRO_5012075347" evidence="2">
    <location>
        <begin position="19"/>
        <end position="305"/>
    </location>
</feature>
<evidence type="ECO:0000313" key="3">
    <source>
        <dbReference type="EMBL" id="OLL25730.1"/>
    </source>
</evidence>
<keyword evidence="2" id="KW-0732">Signal</keyword>
<dbReference type="STRING" id="1198029.A0A1U7LST1"/>
<name>A0A1U7LST1_NEOID</name>